<accession>A0AAW9JSC9</accession>
<dbReference type="EMBL" id="JAVBVO010000003">
    <property type="protein sequence ID" value="MDZ5759710.1"/>
    <property type="molecule type" value="Genomic_DNA"/>
</dbReference>
<evidence type="ECO:0000313" key="3">
    <source>
        <dbReference type="Proteomes" id="UP001290462"/>
    </source>
</evidence>
<name>A0AAW9JSC9_CARML</name>
<proteinExistence type="predicted"/>
<evidence type="ECO:0008006" key="4">
    <source>
        <dbReference type="Google" id="ProtNLM"/>
    </source>
</evidence>
<dbReference type="RefSeq" id="WP_322809364.1">
    <property type="nucleotide sequence ID" value="NZ_JAVBVO010000003.1"/>
</dbReference>
<comment type="caution">
    <text evidence="2">The sequence shown here is derived from an EMBL/GenBank/DDBJ whole genome shotgun (WGS) entry which is preliminary data.</text>
</comment>
<protein>
    <recommendedName>
        <fullName evidence="4">Lactococcin 972 family bacteriocin</fullName>
    </recommendedName>
</protein>
<feature type="signal peptide" evidence="1">
    <location>
        <begin position="1"/>
        <end position="26"/>
    </location>
</feature>
<evidence type="ECO:0000313" key="2">
    <source>
        <dbReference type="EMBL" id="MDZ5759710.1"/>
    </source>
</evidence>
<evidence type="ECO:0000256" key="1">
    <source>
        <dbReference type="SAM" id="SignalP"/>
    </source>
</evidence>
<sequence>MKKIWKWGATLAVLSLLVVGGGSALAYSFDYFYGGVTGIPGNGTTWGEVTPSKKRVAVEAKGKTKKVVYANARVKANSTVQRAISGNTSRWWWA</sequence>
<gene>
    <name evidence="2" type="ORF">RAK27_13690</name>
</gene>
<reference evidence="2" key="1">
    <citation type="submission" date="2023-08" db="EMBL/GenBank/DDBJ databases">
        <title>Genomic characterization of piscicolin 126 produced by Carnobacterium maltaromaticum CM22 strain isolated from salmon (Salmo salar).</title>
        <authorList>
            <person name="Gonzalez-Gragera E."/>
            <person name="Garcia-Lopez J.D."/>
            <person name="Teso-Perez C."/>
            <person name="Gimenez-Hernandez I."/>
            <person name="Peralta-Sanchez J.M."/>
            <person name="Valdivia E."/>
            <person name="Montalban-Lopez M."/>
            <person name="Martin-Platero A.M."/>
            <person name="Banos A."/>
            <person name="Martinez-Bueno M."/>
        </authorList>
    </citation>
    <scope>NUCLEOTIDE SEQUENCE</scope>
    <source>
        <strain evidence="2">CM22</strain>
    </source>
</reference>
<dbReference type="AlphaFoldDB" id="A0AAW9JSC9"/>
<keyword evidence="1" id="KW-0732">Signal</keyword>
<feature type="chain" id="PRO_5044027079" description="Lactococcin 972 family bacteriocin" evidence="1">
    <location>
        <begin position="27"/>
        <end position="94"/>
    </location>
</feature>
<organism evidence="2 3">
    <name type="scientific">Carnobacterium maltaromaticum</name>
    <name type="common">Carnobacterium piscicola</name>
    <dbReference type="NCBI Taxonomy" id="2751"/>
    <lineage>
        <taxon>Bacteria</taxon>
        <taxon>Bacillati</taxon>
        <taxon>Bacillota</taxon>
        <taxon>Bacilli</taxon>
        <taxon>Lactobacillales</taxon>
        <taxon>Carnobacteriaceae</taxon>
        <taxon>Carnobacterium</taxon>
    </lineage>
</organism>
<dbReference type="Proteomes" id="UP001290462">
    <property type="component" value="Unassembled WGS sequence"/>
</dbReference>